<feature type="transmembrane region" description="Helical" evidence="6">
    <location>
        <begin position="812"/>
        <end position="835"/>
    </location>
</feature>
<feature type="transmembrane region" description="Helical" evidence="6">
    <location>
        <begin position="423"/>
        <end position="447"/>
    </location>
</feature>
<dbReference type="PANTHER" id="PTHR30287">
    <property type="entry name" value="MEMBRANE COMPONENT OF PREDICTED ABC SUPERFAMILY METABOLITE UPTAKE TRANSPORTER"/>
    <property type="match status" value="1"/>
</dbReference>
<dbReference type="AlphaFoldDB" id="A0A9D1HTC9"/>
<dbReference type="Proteomes" id="UP000824088">
    <property type="component" value="Unassembled WGS sequence"/>
</dbReference>
<feature type="transmembrane region" description="Helical" evidence="6">
    <location>
        <begin position="468"/>
        <end position="487"/>
    </location>
</feature>
<dbReference type="PANTHER" id="PTHR30287:SF2">
    <property type="entry name" value="BLL1001 PROTEIN"/>
    <property type="match status" value="1"/>
</dbReference>
<dbReference type="GO" id="GO:0005886">
    <property type="term" value="C:plasma membrane"/>
    <property type="evidence" value="ECO:0007669"/>
    <property type="project" value="UniProtKB-SubCell"/>
</dbReference>
<feature type="domain" description="ABC3 transporter permease C-terminal" evidence="7">
    <location>
        <begin position="720"/>
        <end position="832"/>
    </location>
</feature>
<keyword evidence="4 6" id="KW-1133">Transmembrane helix</keyword>
<dbReference type="Pfam" id="PF02687">
    <property type="entry name" value="FtsX"/>
    <property type="match status" value="2"/>
</dbReference>
<evidence type="ECO:0000256" key="1">
    <source>
        <dbReference type="ARBA" id="ARBA00004651"/>
    </source>
</evidence>
<evidence type="ECO:0000259" key="7">
    <source>
        <dbReference type="Pfam" id="PF02687"/>
    </source>
</evidence>
<evidence type="ECO:0000256" key="6">
    <source>
        <dbReference type="SAM" id="Phobius"/>
    </source>
</evidence>
<feature type="transmembrane region" description="Helical" evidence="6">
    <location>
        <begin position="259"/>
        <end position="280"/>
    </location>
</feature>
<accession>A0A9D1HTC9</accession>
<keyword evidence="2" id="KW-1003">Cell membrane</keyword>
<reference evidence="8" key="1">
    <citation type="submission" date="2020-10" db="EMBL/GenBank/DDBJ databases">
        <authorList>
            <person name="Gilroy R."/>
        </authorList>
    </citation>
    <scope>NUCLEOTIDE SEQUENCE</scope>
    <source>
        <strain evidence="8">1063</strain>
    </source>
</reference>
<comment type="subcellular location">
    <subcellularLocation>
        <location evidence="1">Cell membrane</location>
        <topology evidence="1">Multi-pass membrane protein</topology>
    </subcellularLocation>
</comment>
<protein>
    <submittedName>
        <fullName evidence="8">ABC transporter permease</fullName>
    </submittedName>
</protein>
<evidence type="ECO:0000313" key="8">
    <source>
        <dbReference type="EMBL" id="HIU20940.1"/>
    </source>
</evidence>
<feature type="transmembrane region" description="Helical" evidence="6">
    <location>
        <begin position="762"/>
        <end position="787"/>
    </location>
</feature>
<evidence type="ECO:0000256" key="4">
    <source>
        <dbReference type="ARBA" id="ARBA00022989"/>
    </source>
</evidence>
<feature type="transmembrane region" description="Helical" evidence="6">
    <location>
        <begin position="350"/>
        <end position="370"/>
    </location>
</feature>
<comment type="caution">
    <text evidence="8">The sequence shown here is derived from an EMBL/GenBank/DDBJ whole genome shotgun (WGS) entry which is preliminary data.</text>
</comment>
<keyword evidence="3 6" id="KW-0812">Transmembrane</keyword>
<name>A0A9D1HTC9_9FIRM</name>
<feature type="transmembrane region" description="Helical" evidence="6">
    <location>
        <begin position="20"/>
        <end position="43"/>
    </location>
</feature>
<dbReference type="InterPro" id="IPR038766">
    <property type="entry name" value="Membrane_comp_ABC_pdt"/>
</dbReference>
<evidence type="ECO:0000313" key="9">
    <source>
        <dbReference type="Proteomes" id="UP000824088"/>
    </source>
</evidence>
<dbReference type="InterPro" id="IPR003838">
    <property type="entry name" value="ABC3_permease_C"/>
</dbReference>
<evidence type="ECO:0000256" key="3">
    <source>
        <dbReference type="ARBA" id="ARBA00022692"/>
    </source>
</evidence>
<keyword evidence="5 6" id="KW-0472">Membrane</keyword>
<dbReference type="PROSITE" id="PS51257">
    <property type="entry name" value="PROKAR_LIPOPROTEIN"/>
    <property type="match status" value="1"/>
</dbReference>
<feature type="transmembrane region" description="Helical" evidence="6">
    <location>
        <begin position="301"/>
        <end position="330"/>
    </location>
</feature>
<evidence type="ECO:0000256" key="5">
    <source>
        <dbReference type="ARBA" id="ARBA00023136"/>
    </source>
</evidence>
<sequence length="853" mass="91633">MNILLRHTLASIARNPVQSVIIMISTAMITACILVCLCISSMFEYTTSLWANKYYVGSQMVINAGADNRETVLAWIEEHSDEIEAYTVLSEIDAIVIVDDETINARRLGVEYGTLDEFDEQVGATVLSYAENTTEFPSAHISLSLARTAGLDAGDLFDIKNSGTFFVEAICADTSCYYPNPDLTFSCEIDLEAATIGIRFNVWFNDPYALNADGKENTAAYADEVGALIKDRSAVVVSARDSFADAAESVGESMRMMNIAAAVITVVMVCLLCSSFSVIVRSRVGELVKFKAAGATPAQSVFILLSEAAVYVIVGGLIGLALGQGLVGYLNGLVAENVTSAVITPVATDYVLALFIGAACGLAACFIPAVRMSVRPIHRLLGGTERIKKHLPLPVALVITAAALAVAIAVFTVPTSALLPVSFAAVALLLVWLLTVMPSVLRALCFVARKFTRSGAELVAEYAAPRNASVNSVFTMLAALIAFIWLGTCLIDIVTLTGASSSARYDSDFVVKVDNLSPATYEQELERCLAVDGITSGALIGQHNNVTLAYPDGTPVGETSIDASIRMLTVQTGAALDFCCLEPIGEDVIERFDKAVADGSRPIVLTRYLADQYGFSIGDEVMLLATTYLGYGPVGSTFTVVGIDDSVTAWDYYAMIYAGDMDYESVPLTPIYTIYLNGDESAFAQIRDEIDTEWTTLFRNSGYFPLETSGALDTQQLLSVFSLIIYTVAAVGLINLIVITASERKKEFDVFRLAGMTFSDALRYILAETALLAVGGFSVGLLFAFLAEGASRGIAQVVDKFLSPAEFSPESAVIAAAATGIFVLLWIVSHIIAFVQVSTARYRRREDRMLRSD</sequence>
<evidence type="ECO:0000256" key="2">
    <source>
        <dbReference type="ARBA" id="ARBA00022475"/>
    </source>
</evidence>
<gene>
    <name evidence="8" type="ORF">IAD51_01695</name>
</gene>
<organism evidence="8 9">
    <name type="scientific">Candidatus Limadaptatus stercorigallinarum</name>
    <dbReference type="NCBI Taxonomy" id="2840845"/>
    <lineage>
        <taxon>Bacteria</taxon>
        <taxon>Bacillati</taxon>
        <taxon>Bacillota</taxon>
        <taxon>Clostridia</taxon>
        <taxon>Eubacteriales</taxon>
        <taxon>Candidatus Limadaptatus</taxon>
    </lineage>
</organism>
<proteinExistence type="predicted"/>
<dbReference type="EMBL" id="DVMN01000029">
    <property type="protein sequence ID" value="HIU20940.1"/>
    <property type="molecule type" value="Genomic_DNA"/>
</dbReference>
<feature type="transmembrane region" description="Helical" evidence="6">
    <location>
        <begin position="391"/>
        <end position="411"/>
    </location>
</feature>
<reference evidence="8" key="2">
    <citation type="journal article" date="2021" name="PeerJ">
        <title>Extensive microbial diversity within the chicken gut microbiome revealed by metagenomics and culture.</title>
        <authorList>
            <person name="Gilroy R."/>
            <person name="Ravi A."/>
            <person name="Getino M."/>
            <person name="Pursley I."/>
            <person name="Horton D.L."/>
            <person name="Alikhan N.F."/>
            <person name="Baker D."/>
            <person name="Gharbi K."/>
            <person name="Hall N."/>
            <person name="Watson M."/>
            <person name="Adriaenssens E.M."/>
            <person name="Foster-Nyarko E."/>
            <person name="Jarju S."/>
            <person name="Secka A."/>
            <person name="Antonio M."/>
            <person name="Oren A."/>
            <person name="Chaudhuri R.R."/>
            <person name="La Ragione R."/>
            <person name="Hildebrand F."/>
            <person name="Pallen M.J."/>
        </authorList>
    </citation>
    <scope>NUCLEOTIDE SEQUENCE</scope>
    <source>
        <strain evidence="8">1063</strain>
    </source>
</reference>
<feature type="domain" description="ABC3 transporter permease C-terminal" evidence="7">
    <location>
        <begin position="259"/>
        <end position="373"/>
    </location>
</feature>
<feature type="transmembrane region" description="Helical" evidence="6">
    <location>
        <begin position="717"/>
        <end position="741"/>
    </location>
</feature>